<dbReference type="EMBL" id="JASZZN010000001">
    <property type="protein sequence ID" value="MDM4014056.1"/>
    <property type="molecule type" value="Genomic_DNA"/>
</dbReference>
<dbReference type="RefSeq" id="WP_289161785.1">
    <property type="nucleotide sequence ID" value="NZ_JASZZN010000001.1"/>
</dbReference>
<dbReference type="InterPro" id="IPR002762">
    <property type="entry name" value="CbiX-like"/>
</dbReference>
<dbReference type="CDD" id="cd03414">
    <property type="entry name" value="CbiX_SirB_C"/>
    <property type="match status" value="1"/>
</dbReference>
<evidence type="ECO:0000313" key="3">
    <source>
        <dbReference type="EMBL" id="MDM4014056.1"/>
    </source>
</evidence>
<organism evidence="3 4">
    <name type="scientific">Roseiconus lacunae</name>
    <dbReference type="NCBI Taxonomy" id="2605694"/>
    <lineage>
        <taxon>Bacteria</taxon>
        <taxon>Pseudomonadati</taxon>
        <taxon>Planctomycetota</taxon>
        <taxon>Planctomycetia</taxon>
        <taxon>Pirellulales</taxon>
        <taxon>Pirellulaceae</taxon>
        <taxon>Roseiconus</taxon>
    </lineage>
</organism>
<protein>
    <submittedName>
        <fullName evidence="3">Sirohydrochlorin chelatase</fullName>
    </submittedName>
</protein>
<dbReference type="PANTHER" id="PTHR33542:SF3">
    <property type="entry name" value="SIROHYDROCHLORIN FERROCHELATASE, CHLOROPLASTIC"/>
    <property type="match status" value="1"/>
</dbReference>
<dbReference type="Proteomes" id="UP001239462">
    <property type="component" value="Unassembled WGS sequence"/>
</dbReference>
<accession>A0ABT7PCT3</accession>
<evidence type="ECO:0000256" key="1">
    <source>
        <dbReference type="ARBA" id="ARBA00022723"/>
    </source>
</evidence>
<dbReference type="InterPro" id="IPR050963">
    <property type="entry name" value="Sirohydro_Cobaltochel/CbiX"/>
</dbReference>
<dbReference type="Gene3D" id="3.40.50.1400">
    <property type="match status" value="2"/>
</dbReference>
<dbReference type="PANTHER" id="PTHR33542">
    <property type="entry name" value="SIROHYDROCHLORIN FERROCHELATASE, CHLOROPLASTIC"/>
    <property type="match status" value="1"/>
</dbReference>
<evidence type="ECO:0000313" key="4">
    <source>
        <dbReference type="Proteomes" id="UP001239462"/>
    </source>
</evidence>
<keyword evidence="4" id="KW-1185">Reference proteome</keyword>
<proteinExistence type="predicted"/>
<name>A0ABT7PCT3_9BACT</name>
<keyword evidence="1" id="KW-0479">Metal-binding</keyword>
<dbReference type="SUPFAM" id="SSF53800">
    <property type="entry name" value="Chelatase"/>
    <property type="match status" value="1"/>
</dbReference>
<dbReference type="Pfam" id="PF01903">
    <property type="entry name" value="CbiX"/>
    <property type="match status" value="2"/>
</dbReference>
<dbReference type="CDD" id="cd03416">
    <property type="entry name" value="CbiX_SirB_N"/>
    <property type="match status" value="1"/>
</dbReference>
<sequence length="267" mass="29485">MPRERSPWQPDALLLVGHGTRDRLGTEQFFTLATLLREKLAPVDVEGCLLEFQHPTIAEGWQRLIERGARSISVAPLLLFAAGHARRDIPETIQQCANETRDRGIDARYYHGGPLSRCPQIVELLKQRISATLDGSPPDPDTALVMVGRGSYDSCATTDMRLLAEIVAHQAGFQSRAVGFYAMAEPRLPDVLDRAATEPGIRRVVVQPHLLFQGRLYDAICNQVDEARARHPQVIFDVGDYLGPTAAVADALAYRAIGSLKRKPCRA</sequence>
<evidence type="ECO:0000256" key="2">
    <source>
        <dbReference type="ARBA" id="ARBA00023239"/>
    </source>
</evidence>
<gene>
    <name evidence="3" type="ORF">QTN89_01355</name>
</gene>
<keyword evidence="2" id="KW-0456">Lyase</keyword>
<comment type="caution">
    <text evidence="3">The sequence shown here is derived from an EMBL/GenBank/DDBJ whole genome shotgun (WGS) entry which is preliminary data.</text>
</comment>
<reference evidence="3 4" key="1">
    <citation type="submission" date="2023-06" db="EMBL/GenBank/DDBJ databases">
        <title>Roseiconus lacunae JC819 isolated from Gulf of Mannar region, Tamil Nadu.</title>
        <authorList>
            <person name="Pk S."/>
            <person name="Ch S."/>
            <person name="Ch V.R."/>
        </authorList>
    </citation>
    <scope>NUCLEOTIDE SEQUENCE [LARGE SCALE GENOMIC DNA]</scope>
    <source>
        <strain evidence="3 4">JC819</strain>
    </source>
</reference>